<dbReference type="PROSITE" id="PS51449">
    <property type="entry name" value="MTTASE_N"/>
    <property type="match status" value="1"/>
</dbReference>
<proteinExistence type="predicted"/>
<evidence type="ECO:0000256" key="4">
    <source>
        <dbReference type="ARBA" id="ARBA00022485"/>
    </source>
</evidence>
<comment type="catalytic activity">
    <reaction evidence="11">
        <text>N(6)-L-threonylcarbamoyladenosine(37) in tRNA + (sulfur carrier)-SH + AH2 + 2 S-adenosyl-L-methionine = 2-methylsulfanyl-N(6)-L-threonylcarbamoyladenosine(37) in tRNA + (sulfur carrier)-H + 5'-deoxyadenosine + L-methionine + A + S-adenosyl-L-homocysteine + 2 H(+)</text>
        <dbReference type="Rhea" id="RHEA:37075"/>
        <dbReference type="Rhea" id="RHEA-COMP:10163"/>
        <dbReference type="Rhea" id="RHEA-COMP:11092"/>
        <dbReference type="Rhea" id="RHEA-COMP:14737"/>
        <dbReference type="Rhea" id="RHEA-COMP:14739"/>
        <dbReference type="ChEBI" id="CHEBI:13193"/>
        <dbReference type="ChEBI" id="CHEBI:15378"/>
        <dbReference type="ChEBI" id="CHEBI:17319"/>
        <dbReference type="ChEBI" id="CHEBI:17499"/>
        <dbReference type="ChEBI" id="CHEBI:29917"/>
        <dbReference type="ChEBI" id="CHEBI:57844"/>
        <dbReference type="ChEBI" id="CHEBI:57856"/>
        <dbReference type="ChEBI" id="CHEBI:59789"/>
        <dbReference type="ChEBI" id="CHEBI:64428"/>
        <dbReference type="ChEBI" id="CHEBI:74418"/>
        <dbReference type="ChEBI" id="CHEBI:74420"/>
        <dbReference type="EC" id="2.8.4.5"/>
    </reaction>
</comment>
<dbReference type="PANTHER" id="PTHR11918">
    <property type="entry name" value="RADICAL SAM PROTEINS"/>
    <property type="match status" value="1"/>
</dbReference>
<organism evidence="15 16">
    <name type="scientific">Desulfotomaculum copahuensis</name>
    <dbReference type="NCBI Taxonomy" id="1838280"/>
    <lineage>
        <taxon>Bacteria</taxon>
        <taxon>Bacillati</taxon>
        <taxon>Bacillota</taxon>
        <taxon>Clostridia</taxon>
        <taxon>Eubacteriales</taxon>
        <taxon>Desulfotomaculaceae</taxon>
        <taxon>Desulfotomaculum</taxon>
    </lineage>
</organism>
<dbReference type="InterPro" id="IPR007197">
    <property type="entry name" value="rSAM"/>
</dbReference>
<evidence type="ECO:0000256" key="8">
    <source>
        <dbReference type="ARBA" id="ARBA00023004"/>
    </source>
</evidence>
<dbReference type="InterPro" id="IPR023404">
    <property type="entry name" value="rSAM_horseshoe"/>
</dbReference>
<protein>
    <recommendedName>
        <fullName evidence="3">tRNA (N(6)-L-threonylcarbamoyladenosine(37)-C(2))-methylthiotransferase</fullName>
        <ecNumber evidence="3">2.8.4.5</ecNumber>
    </recommendedName>
    <alternativeName>
        <fullName evidence="10">tRNA-t(6)A37 methylthiotransferase</fullName>
    </alternativeName>
</protein>
<evidence type="ECO:0000256" key="2">
    <source>
        <dbReference type="ARBA" id="ARBA00002399"/>
    </source>
</evidence>
<dbReference type="PROSITE" id="PS01278">
    <property type="entry name" value="MTTASE_RADICAL"/>
    <property type="match status" value="1"/>
</dbReference>
<keyword evidence="8" id="KW-0408">Iron</keyword>
<dbReference type="SMART" id="SM00729">
    <property type="entry name" value="Elp3"/>
    <property type="match status" value="1"/>
</dbReference>
<evidence type="ECO:0000256" key="3">
    <source>
        <dbReference type="ARBA" id="ARBA00013273"/>
    </source>
</evidence>
<accession>A0A1B7LIE8</accession>
<dbReference type="Pfam" id="PF04055">
    <property type="entry name" value="Radical_SAM"/>
    <property type="match status" value="1"/>
</dbReference>
<dbReference type="InterPro" id="IPR002792">
    <property type="entry name" value="TRAM_dom"/>
</dbReference>
<dbReference type="SFLD" id="SFLDS00029">
    <property type="entry name" value="Radical_SAM"/>
    <property type="match status" value="1"/>
</dbReference>
<comment type="cofactor">
    <cofactor evidence="1">
        <name>[4Fe-4S] cluster</name>
        <dbReference type="ChEBI" id="CHEBI:49883"/>
    </cofactor>
</comment>
<evidence type="ECO:0000256" key="11">
    <source>
        <dbReference type="ARBA" id="ARBA00051661"/>
    </source>
</evidence>
<dbReference type="Gene3D" id="3.80.30.20">
    <property type="entry name" value="tm_1862 like domain"/>
    <property type="match status" value="1"/>
</dbReference>
<dbReference type="PANTHER" id="PTHR11918:SF45">
    <property type="entry name" value="THREONYLCARBAMOYLADENOSINE TRNA METHYLTHIOTRANSFERASE"/>
    <property type="match status" value="1"/>
</dbReference>
<feature type="domain" description="Radical SAM core" evidence="14">
    <location>
        <begin position="140"/>
        <end position="369"/>
    </location>
</feature>
<dbReference type="GO" id="GO:0051539">
    <property type="term" value="F:4 iron, 4 sulfur cluster binding"/>
    <property type="evidence" value="ECO:0007669"/>
    <property type="project" value="UniProtKB-KW"/>
</dbReference>
<keyword evidence="4" id="KW-0004">4Fe-4S</keyword>
<evidence type="ECO:0000256" key="10">
    <source>
        <dbReference type="ARBA" id="ARBA00031213"/>
    </source>
</evidence>
<dbReference type="GO" id="GO:0046872">
    <property type="term" value="F:metal ion binding"/>
    <property type="evidence" value="ECO:0007669"/>
    <property type="project" value="UniProtKB-KW"/>
</dbReference>
<feature type="domain" description="MTTase N-terminal" evidence="13">
    <location>
        <begin position="3"/>
        <end position="114"/>
    </location>
</feature>
<dbReference type="InterPro" id="IPR020612">
    <property type="entry name" value="Methylthiotransferase_CS"/>
</dbReference>
<dbReference type="Pfam" id="PF00919">
    <property type="entry name" value="UPF0004"/>
    <property type="match status" value="1"/>
</dbReference>
<keyword evidence="6" id="KW-0949">S-adenosyl-L-methionine</keyword>
<comment type="caution">
    <text evidence="15">The sequence shown here is derived from an EMBL/GenBank/DDBJ whole genome shotgun (WGS) entry which is preliminary data.</text>
</comment>
<evidence type="ECO:0000256" key="9">
    <source>
        <dbReference type="ARBA" id="ARBA00023014"/>
    </source>
</evidence>
<dbReference type="SFLD" id="SFLDG01061">
    <property type="entry name" value="methylthiotransferase"/>
    <property type="match status" value="1"/>
</dbReference>
<dbReference type="InterPro" id="IPR038135">
    <property type="entry name" value="Methylthiotransferase_N_sf"/>
</dbReference>
<dbReference type="NCBIfam" id="TIGR00089">
    <property type="entry name" value="MiaB/RimO family radical SAM methylthiotransferase"/>
    <property type="match status" value="1"/>
</dbReference>
<evidence type="ECO:0000256" key="6">
    <source>
        <dbReference type="ARBA" id="ARBA00022691"/>
    </source>
</evidence>
<feature type="domain" description="TRAM" evidence="12">
    <location>
        <begin position="372"/>
        <end position="433"/>
    </location>
</feature>
<dbReference type="STRING" id="1838280.A6M21_04035"/>
<dbReference type="InterPro" id="IPR058240">
    <property type="entry name" value="rSAM_sf"/>
</dbReference>
<evidence type="ECO:0000256" key="1">
    <source>
        <dbReference type="ARBA" id="ARBA00001966"/>
    </source>
</evidence>
<dbReference type="EC" id="2.8.4.5" evidence="3"/>
<dbReference type="NCBIfam" id="TIGR01579">
    <property type="entry name" value="MiaB-like-C"/>
    <property type="match status" value="1"/>
</dbReference>
<evidence type="ECO:0000256" key="5">
    <source>
        <dbReference type="ARBA" id="ARBA00022679"/>
    </source>
</evidence>
<keyword evidence="16" id="KW-1185">Reference proteome</keyword>
<dbReference type="InterPro" id="IPR006467">
    <property type="entry name" value="MiaB-like_bact"/>
</dbReference>
<name>A0A1B7LIE8_9FIRM</name>
<dbReference type="AlphaFoldDB" id="A0A1B7LIE8"/>
<dbReference type="Gene3D" id="3.40.50.12160">
    <property type="entry name" value="Methylthiotransferase, N-terminal domain"/>
    <property type="match status" value="1"/>
</dbReference>
<dbReference type="EMBL" id="LYVF01000040">
    <property type="protein sequence ID" value="OAT86096.1"/>
    <property type="molecule type" value="Genomic_DNA"/>
</dbReference>
<dbReference type="CDD" id="cd01335">
    <property type="entry name" value="Radical_SAM"/>
    <property type="match status" value="1"/>
</dbReference>
<evidence type="ECO:0000313" key="16">
    <source>
        <dbReference type="Proteomes" id="UP000078532"/>
    </source>
</evidence>
<evidence type="ECO:0000259" key="13">
    <source>
        <dbReference type="PROSITE" id="PS51449"/>
    </source>
</evidence>
<sequence length="441" mass="48158">MPYTFQIKTLGCPVNQHEGRALAEVMTAAGFKETKDTADIYIINSCAVTGAAAAEARRLAAKAKRENPGALVVLTGCYPQVYGRDIAARLSGVDMLTGTTGRSRLPELISRRLAGENTERLLVTAHRPGEAFEELPQPSRYGRTRPVIKIQEGCDESCTYCVVRLARGLPRSLEPAGVLARVRHLAEKGNREIILAGTHLGTYGKDISGWNLARLIREAGALPGDFRLRLDYVEPMDLTYELLEAIATSTKVCPFLYLPLQSGSNRVLEKMGRRYTADDYARLVEAARKLIPGLAVWTDLIAGFPGETAEDHQQTMFLVRQLAFSHLHVFPYSPRPGTTAASFPGQVAPDVKKKRVQELRALGEELSLEFYRGLTGKKVQVLVEKVADGAGEGHSEHYVKVRFPAIAPELRGSLVPVRVLSARPWGVAGRRLPANPGGGAL</sequence>
<gene>
    <name evidence="15" type="ORF">A6M21_04035</name>
</gene>
<reference evidence="15 16" key="1">
    <citation type="submission" date="2016-04" db="EMBL/GenBank/DDBJ databases">
        <authorList>
            <person name="Evans L.H."/>
            <person name="Alamgir A."/>
            <person name="Owens N."/>
            <person name="Weber N.D."/>
            <person name="Virtaneva K."/>
            <person name="Barbian K."/>
            <person name="Babar A."/>
            <person name="Rosenke K."/>
        </authorList>
    </citation>
    <scope>NUCLEOTIDE SEQUENCE [LARGE SCALE GENOMIC DNA]</scope>
    <source>
        <strain evidence="15 16">LMa1</strain>
    </source>
</reference>
<evidence type="ECO:0000256" key="7">
    <source>
        <dbReference type="ARBA" id="ARBA00022723"/>
    </source>
</evidence>
<keyword evidence="7" id="KW-0479">Metal-binding</keyword>
<evidence type="ECO:0000313" key="15">
    <source>
        <dbReference type="EMBL" id="OAT86096.1"/>
    </source>
</evidence>
<dbReference type="PROSITE" id="PS51918">
    <property type="entry name" value="RADICAL_SAM"/>
    <property type="match status" value="1"/>
</dbReference>
<evidence type="ECO:0000259" key="14">
    <source>
        <dbReference type="PROSITE" id="PS51918"/>
    </source>
</evidence>
<dbReference type="GO" id="GO:0035598">
    <property type="term" value="F:tRNA (N(6)-L-threonylcarbamoyladenosine(37)-C(2))-methylthiotransferase activity"/>
    <property type="evidence" value="ECO:0007669"/>
    <property type="project" value="UniProtKB-EC"/>
</dbReference>
<dbReference type="SUPFAM" id="SSF102114">
    <property type="entry name" value="Radical SAM enzymes"/>
    <property type="match status" value="1"/>
</dbReference>
<dbReference type="InterPro" id="IPR006638">
    <property type="entry name" value="Elp3/MiaA/NifB-like_rSAM"/>
</dbReference>
<comment type="function">
    <text evidence="2">Catalyzes the methylthiolation of N6-threonylcarbamoyladenosine (t(6)A), leading to the formation of 2-methylthio-N6-threonylcarbamoyladenosine (ms(2)t(6)A) at position 37 in tRNAs that read codons beginning with adenine.</text>
</comment>
<dbReference type="Proteomes" id="UP000078532">
    <property type="component" value="Unassembled WGS sequence"/>
</dbReference>
<evidence type="ECO:0000259" key="12">
    <source>
        <dbReference type="PROSITE" id="PS50926"/>
    </source>
</evidence>
<dbReference type="PROSITE" id="PS50926">
    <property type="entry name" value="TRAM"/>
    <property type="match status" value="1"/>
</dbReference>
<keyword evidence="9" id="KW-0411">Iron-sulfur</keyword>
<dbReference type="FunFam" id="3.80.30.20:FF:000001">
    <property type="entry name" value="tRNA-2-methylthio-N(6)-dimethylallyladenosine synthase 2"/>
    <property type="match status" value="1"/>
</dbReference>
<dbReference type="InterPro" id="IPR013848">
    <property type="entry name" value="Methylthiotransferase_N"/>
</dbReference>
<dbReference type="SFLD" id="SFLDG01082">
    <property type="entry name" value="B12-binding_domain_containing"/>
    <property type="match status" value="1"/>
</dbReference>
<keyword evidence="5 15" id="KW-0808">Transferase</keyword>
<dbReference type="RefSeq" id="WP_066666400.1">
    <property type="nucleotide sequence ID" value="NZ_LYVF01000040.1"/>
</dbReference>
<dbReference type="InterPro" id="IPR005839">
    <property type="entry name" value="Methylthiotransferase"/>
</dbReference>
<dbReference type="OrthoDB" id="9805215at2"/>